<sequence>MKNLSNNNNQEIQNNIQAKISFRKDMKTLKMNLPGIDKSLKGYGYKYQNFNEIVEEIENVIYKHNLELDFEQYPISKFVDGQKEHVIRTTFYSTSTGYEFSFDTPILTENLQWNNESGSKNVVNTVPQLVGSAITYFKRYALVACLHIKSEVDTDAAPIYNNYENVNSMSNKQVSVNQKQEQKREQKQEINQIQKNNTIQNQKRDIKQEQKKDRFYYYSVFKEALSNIKDWVNSPTTKDNINSIIQKISFIQNIDPNNVDDIKKIESDLISYFEKNSDFKSINYWAEIIKNYFKKNNKLKDLQDFEKFVAFKRTAYGPSPLIFFSVLKEYERFDEIFAA</sequence>
<keyword evidence="1" id="KW-0175">Coiled coil</keyword>
<keyword evidence="2" id="KW-0614">Plasmid</keyword>
<dbReference type="Proteomes" id="UP000006208">
    <property type="component" value="Plasmid 118a_cp32-7-9"/>
</dbReference>
<accession>A0A7U3YAT9</accession>
<evidence type="ECO:0000313" key="3">
    <source>
        <dbReference type="Proteomes" id="UP000006208"/>
    </source>
</evidence>
<evidence type="ECO:0000313" key="2">
    <source>
        <dbReference type="EMBL" id="ACN92645.1"/>
    </source>
</evidence>
<reference evidence="2 3" key="1">
    <citation type="journal article" date="2011" name="J. Bacteriol.">
        <title>Whole-genome sequences of thirteen isolates of Borrelia burgdorferi.</title>
        <authorList>
            <person name="Schutzer S.E."/>
            <person name="Fraser-Liggett C.M."/>
            <person name="Casjens S.R."/>
            <person name="Qiu W.G."/>
            <person name="Dunn J.J."/>
            <person name="Mongodin E.F."/>
            <person name="Luft B.J."/>
        </authorList>
    </citation>
    <scope>NUCLEOTIDE SEQUENCE [LARGE SCALE GENOMIC DNA]</scope>
    <source>
        <strain evidence="2 3">118a</strain>
        <plasmid evidence="2 3">118a_cp32-7-9</plasmid>
    </source>
</reference>
<dbReference type="Pfam" id="PF04404">
    <property type="entry name" value="ERF"/>
    <property type="match status" value="1"/>
</dbReference>
<geneLocation type="plasmid" evidence="2 3">
    <name>118a_cp32-7-9</name>
</geneLocation>
<organism evidence="2 3">
    <name type="scientific">Borreliella burgdorferi 118a</name>
    <dbReference type="NCBI Taxonomy" id="476210"/>
    <lineage>
        <taxon>Bacteria</taxon>
        <taxon>Pseudomonadati</taxon>
        <taxon>Spirochaetota</taxon>
        <taxon>Spirochaetia</taxon>
        <taxon>Spirochaetales</taxon>
        <taxon>Borreliaceae</taxon>
        <taxon>Borreliella</taxon>
    </lineage>
</organism>
<feature type="coiled-coil region" evidence="1">
    <location>
        <begin position="169"/>
        <end position="203"/>
    </location>
</feature>
<protein>
    <submittedName>
        <fullName evidence="2">Erf family protein</fullName>
    </submittedName>
</protein>
<name>A0A7U3YAT9_BORBG</name>
<evidence type="ECO:0000256" key="1">
    <source>
        <dbReference type="SAM" id="Coils"/>
    </source>
</evidence>
<dbReference type="RefSeq" id="WP_012672750.1">
    <property type="nucleotide sequence ID" value="NC_012253.1"/>
</dbReference>
<dbReference type="AlphaFoldDB" id="A0A7U3YAT9"/>
<dbReference type="InterPro" id="IPR007499">
    <property type="entry name" value="ERF_bacteria_virus"/>
</dbReference>
<gene>
    <name evidence="2" type="ORF">BBU118A_ON73</name>
</gene>
<dbReference type="EMBL" id="CP001526">
    <property type="protein sequence ID" value="ACN92645.1"/>
    <property type="molecule type" value="Genomic_DNA"/>
</dbReference>
<proteinExistence type="predicted"/>